<dbReference type="EMBL" id="VYDA01000082">
    <property type="protein sequence ID" value="MYH60598.1"/>
    <property type="molecule type" value="Genomic_DNA"/>
</dbReference>
<dbReference type="SUPFAM" id="SSF53850">
    <property type="entry name" value="Periplasmic binding protein-like II"/>
    <property type="match status" value="1"/>
</dbReference>
<reference evidence="2" key="1">
    <citation type="submission" date="2019-09" db="EMBL/GenBank/DDBJ databases">
        <title>Characterisation of the sponge microbiome using genome-centric metagenomics.</title>
        <authorList>
            <person name="Engelberts J.P."/>
            <person name="Robbins S.J."/>
            <person name="De Goeij J.M."/>
            <person name="Aranda M."/>
            <person name="Bell S.C."/>
            <person name="Webster N.S."/>
        </authorList>
    </citation>
    <scope>NUCLEOTIDE SEQUENCE</scope>
    <source>
        <strain evidence="2">SB0675_bin_29</strain>
    </source>
</reference>
<comment type="caution">
    <text evidence="2">The sequence shown here is derived from an EMBL/GenBank/DDBJ whole genome shotgun (WGS) entry which is preliminary data.</text>
</comment>
<dbReference type="PANTHER" id="PTHR30290">
    <property type="entry name" value="PERIPLASMIC BINDING COMPONENT OF ABC TRANSPORTER"/>
    <property type="match status" value="1"/>
</dbReference>
<dbReference type="AlphaFoldDB" id="A0A6B1FX99"/>
<protein>
    <submittedName>
        <fullName evidence="2">ABC transporter substrate-binding protein</fullName>
    </submittedName>
</protein>
<dbReference type="Pfam" id="PF00496">
    <property type="entry name" value="SBP_bac_5"/>
    <property type="match status" value="1"/>
</dbReference>
<dbReference type="Gene3D" id="3.10.105.10">
    <property type="entry name" value="Dipeptide-binding Protein, Domain 3"/>
    <property type="match status" value="1"/>
</dbReference>
<organism evidence="2">
    <name type="scientific">Caldilineaceae bacterium SB0675_bin_29</name>
    <dbReference type="NCBI Taxonomy" id="2605266"/>
    <lineage>
        <taxon>Bacteria</taxon>
        <taxon>Bacillati</taxon>
        <taxon>Chloroflexota</taxon>
        <taxon>Caldilineae</taxon>
        <taxon>Caldilineales</taxon>
        <taxon>Caldilineaceae</taxon>
    </lineage>
</organism>
<gene>
    <name evidence="2" type="ORF">F4148_02135</name>
</gene>
<evidence type="ECO:0000259" key="1">
    <source>
        <dbReference type="Pfam" id="PF00496"/>
    </source>
</evidence>
<dbReference type="CDD" id="cd00995">
    <property type="entry name" value="PBP2_NikA_DppA_OppA_like"/>
    <property type="match status" value="1"/>
</dbReference>
<dbReference type="Gene3D" id="3.40.190.10">
    <property type="entry name" value="Periplasmic binding protein-like II"/>
    <property type="match status" value="1"/>
</dbReference>
<accession>A0A6B1FX99</accession>
<feature type="domain" description="Solute-binding protein family 5" evidence="1">
    <location>
        <begin position="110"/>
        <end position="460"/>
    </location>
</feature>
<name>A0A6B1FX99_9CHLR</name>
<sequence>MSITRKYVGFAIFLTLLVGMIAACVAPVAPESAAMQEEPAAEPVEPWYDGADLDSDHMHVCTDSPPKYGGEVVVAGGAGAMTGSNWFVFTARDDYLFSQLIDRDTDAVSVHPDLATSWEVSTDGLTYTFNLRDDVRFHDGEPLTAEDVKFSLEMFFHPDTGASHGRTSGLDQLVGAAEFESGEADNISGIKVLDDYTVELNLVAPRGSVLLNMASFNIWPKHLLEGTAFADLGETEYAVRNPVGSGPFTMGDFEPDQYYILEANEDYYADRPYLDQIIFRIGLRGATAYAALENGEIHMAGRVTATEYERYKDDPNIVLLGDKIAGGLTVFPNQNRPLWQDVRIRQALLYSLDREAMAEAFYGDLAEVLHLRLTNPDFVSPNIATYPFDPDKARALLEEAGWDPELEVDFITYYQDDQSKRIHAAMQQYWNDVGIKVDLIYLDGPAWVARVLENDDFHLAYACCGWFNPDQLRLSLGCDRGWPAGRNAGHYCNEEFDQLSEDAMSEPDPQKRKEMLHRATEIITEEAGEIPIFWPRRYSAFSADVCNNIYRQLDEPFAERYPVNWYLAGE</sequence>
<dbReference type="InterPro" id="IPR000914">
    <property type="entry name" value="SBP_5_dom"/>
</dbReference>
<dbReference type="InterPro" id="IPR039424">
    <property type="entry name" value="SBP_5"/>
</dbReference>
<evidence type="ECO:0000313" key="2">
    <source>
        <dbReference type="EMBL" id="MYH60598.1"/>
    </source>
</evidence>
<dbReference type="GO" id="GO:1904680">
    <property type="term" value="F:peptide transmembrane transporter activity"/>
    <property type="evidence" value="ECO:0007669"/>
    <property type="project" value="TreeGrafter"/>
</dbReference>
<dbReference type="PROSITE" id="PS51257">
    <property type="entry name" value="PROKAR_LIPOPROTEIN"/>
    <property type="match status" value="1"/>
</dbReference>
<dbReference type="GO" id="GO:0015833">
    <property type="term" value="P:peptide transport"/>
    <property type="evidence" value="ECO:0007669"/>
    <property type="project" value="TreeGrafter"/>
</dbReference>
<proteinExistence type="predicted"/>